<evidence type="ECO:0000256" key="6">
    <source>
        <dbReference type="SAM" id="MobiDB-lite"/>
    </source>
</evidence>
<protein>
    <recommendedName>
        <fullName evidence="7">C2H2-type domain-containing protein</fullName>
    </recommendedName>
</protein>
<sequence length="719" mass="83398">MNSTSNCIFCISHCPPSFTVSEDRKPIKVKIKQEENDTQNQPFFSTSCCWNISGENQDDSSIDSHLKVIFILRNLLNIEKQTCSSFLEKNEGHLHPEFWMSVCSSCDQLVKEFWEKLREIGRLERRVKAIKTKLVGFVRNTRGYEDNLFGNEAPPVWKEIRDSVEADGRTAADEHETRCEPCSDNEPIEDSPAPSPSSPPPQSESDFEMENDDEEEDDPQSKEEELKPKKCYYKCSSCGDLSANMVRYRQHQLLHHLGKGVKCPECGWLCQKLPPHFAHWHSKTGDRTTFEEKIAKRIIKEVKCSRDPPPPAVDPAVGMGMQVKLDIESETITESSYKTIPKGKGKQRYLQCNFCPGNYPKLFQIKNHLQLHKSGKGVPCEKCGWVVEFNKMGWHIRHRHLKSKNSTGVEVKRKYGNYVKKNYRYDCNDCPASYRSLGDLNEHKRLHENGEGVVCPECGWLVAKLGQHNGKHHPQTSKGDKKRIKLEDLSKKSRLLVTEEIPYYCDHCQMIYPTINRLVTHVKAFHAGEPLRNCEKCKFQFESKQLLRRHLVKDHGEAEEEEQEEEEIKNCEHCSKEFESKLKLDLHIAKEHQDRLLFCGDCNLLFRKFGDYQRHMNASRFHANQKGFACELCGKSYVSNWCLQNHRQKDHYKELGMEPLYKCPECGKVLGNKTNLDLHIRSLHTKIFIFTCEYCGKGFNLHHRLVEHKMKKHKDPDKK</sequence>
<name>A0ABP1RW36_9HEXA</name>
<keyword evidence="2" id="KW-0677">Repeat</keyword>
<feature type="domain" description="C2H2-type" evidence="7">
    <location>
        <begin position="503"/>
        <end position="531"/>
    </location>
</feature>
<keyword evidence="1" id="KW-0479">Metal-binding</keyword>
<evidence type="ECO:0000256" key="2">
    <source>
        <dbReference type="ARBA" id="ARBA00022737"/>
    </source>
</evidence>
<dbReference type="Pfam" id="PF00096">
    <property type="entry name" value="zf-C2H2"/>
    <property type="match status" value="3"/>
</dbReference>
<proteinExistence type="predicted"/>
<evidence type="ECO:0000256" key="3">
    <source>
        <dbReference type="ARBA" id="ARBA00022771"/>
    </source>
</evidence>
<dbReference type="Proteomes" id="UP001642540">
    <property type="component" value="Unassembled WGS sequence"/>
</dbReference>
<keyword evidence="3 5" id="KW-0863">Zinc-finger</keyword>
<evidence type="ECO:0000313" key="8">
    <source>
        <dbReference type="EMBL" id="CAL8137012.1"/>
    </source>
</evidence>
<organism evidence="8 9">
    <name type="scientific">Orchesella dallaii</name>
    <dbReference type="NCBI Taxonomy" id="48710"/>
    <lineage>
        <taxon>Eukaryota</taxon>
        <taxon>Metazoa</taxon>
        <taxon>Ecdysozoa</taxon>
        <taxon>Arthropoda</taxon>
        <taxon>Hexapoda</taxon>
        <taxon>Collembola</taxon>
        <taxon>Entomobryomorpha</taxon>
        <taxon>Entomobryoidea</taxon>
        <taxon>Orchesellidae</taxon>
        <taxon>Orchesellinae</taxon>
        <taxon>Orchesella</taxon>
    </lineage>
</organism>
<feature type="domain" description="C2H2-type" evidence="7">
    <location>
        <begin position="661"/>
        <end position="685"/>
    </location>
</feature>
<feature type="domain" description="C2H2-type" evidence="7">
    <location>
        <begin position="425"/>
        <end position="452"/>
    </location>
</feature>
<comment type="caution">
    <text evidence="8">The sequence shown here is derived from an EMBL/GenBank/DDBJ whole genome shotgun (WGS) entry which is preliminary data.</text>
</comment>
<dbReference type="InterPro" id="IPR036236">
    <property type="entry name" value="Znf_C2H2_sf"/>
</dbReference>
<feature type="compositionally biased region" description="Pro residues" evidence="6">
    <location>
        <begin position="193"/>
        <end position="202"/>
    </location>
</feature>
<dbReference type="EMBL" id="CAXLJM020000113">
    <property type="protein sequence ID" value="CAL8137012.1"/>
    <property type="molecule type" value="Genomic_DNA"/>
</dbReference>
<dbReference type="PANTHER" id="PTHR24379:SF121">
    <property type="entry name" value="C2H2-TYPE DOMAIN-CONTAINING PROTEIN"/>
    <property type="match status" value="1"/>
</dbReference>
<dbReference type="Gene3D" id="3.30.160.60">
    <property type="entry name" value="Classic Zinc Finger"/>
    <property type="match status" value="4"/>
</dbReference>
<dbReference type="InterPro" id="IPR013087">
    <property type="entry name" value="Znf_C2H2_type"/>
</dbReference>
<gene>
    <name evidence="8" type="ORF">ODALV1_LOCUS26724</name>
</gene>
<feature type="domain" description="C2H2-type" evidence="7">
    <location>
        <begin position="628"/>
        <end position="656"/>
    </location>
</feature>
<evidence type="ECO:0000259" key="7">
    <source>
        <dbReference type="PROSITE" id="PS50157"/>
    </source>
</evidence>
<evidence type="ECO:0000256" key="5">
    <source>
        <dbReference type="PROSITE-ProRule" id="PRU00042"/>
    </source>
</evidence>
<feature type="domain" description="C2H2-type" evidence="7">
    <location>
        <begin position="690"/>
        <end position="718"/>
    </location>
</feature>
<keyword evidence="9" id="KW-1185">Reference proteome</keyword>
<reference evidence="8 9" key="1">
    <citation type="submission" date="2024-08" db="EMBL/GenBank/DDBJ databases">
        <authorList>
            <person name="Cucini C."/>
            <person name="Frati F."/>
        </authorList>
    </citation>
    <scope>NUCLEOTIDE SEQUENCE [LARGE SCALE GENOMIC DNA]</scope>
</reference>
<dbReference type="PANTHER" id="PTHR24379">
    <property type="entry name" value="KRAB AND ZINC FINGER DOMAIN-CONTAINING"/>
    <property type="match status" value="1"/>
</dbReference>
<dbReference type="PROSITE" id="PS50157">
    <property type="entry name" value="ZINC_FINGER_C2H2_2"/>
    <property type="match status" value="5"/>
</dbReference>
<dbReference type="SMART" id="SM00355">
    <property type="entry name" value="ZnF_C2H2"/>
    <property type="match status" value="12"/>
</dbReference>
<feature type="compositionally biased region" description="Basic and acidic residues" evidence="6">
    <location>
        <begin position="166"/>
        <end position="181"/>
    </location>
</feature>
<evidence type="ECO:0000313" key="9">
    <source>
        <dbReference type="Proteomes" id="UP001642540"/>
    </source>
</evidence>
<accession>A0ABP1RW36</accession>
<evidence type="ECO:0000256" key="4">
    <source>
        <dbReference type="ARBA" id="ARBA00022833"/>
    </source>
</evidence>
<dbReference type="SUPFAM" id="SSF57667">
    <property type="entry name" value="beta-beta-alpha zinc fingers"/>
    <property type="match status" value="5"/>
</dbReference>
<evidence type="ECO:0000256" key="1">
    <source>
        <dbReference type="ARBA" id="ARBA00022723"/>
    </source>
</evidence>
<feature type="region of interest" description="Disordered" evidence="6">
    <location>
        <begin position="166"/>
        <end position="225"/>
    </location>
</feature>
<dbReference type="PROSITE" id="PS00028">
    <property type="entry name" value="ZINC_FINGER_C2H2_1"/>
    <property type="match status" value="8"/>
</dbReference>
<keyword evidence="4" id="KW-0862">Zinc</keyword>
<feature type="compositionally biased region" description="Acidic residues" evidence="6">
    <location>
        <begin position="205"/>
        <end position="218"/>
    </location>
</feature>